<evidence type="ECO:0000313" key="5">
    <source>
        <dbReference type="WBParaSite" id="DME_0001092801-mRNA-1"/>
    </source>
</evidence>
<proteinExistence type="predicted"/>
<organism evidence="3 5">
    <name type="scientific">Dracunculus medinensis</name>
    <name type="common">Guinea worm</name>
    <dbReference type="NCBI Taxonomy" id="318479"/>
    <lineage>
        <taxon>Eukaryota</taxon>
        <taxon>Metazoa</taxon>
        <taxon>Ecdysozoa</taxon>
        <taxon>Nematoda</taxon>
        <taxon>Chromadorea</taxon>
        <taxon>Rhabditida</taxon>
        <taxon>Spirurina</taxon>
        <taxon>Dracunculoidea</taxon>
        <taxon>Dracunculidae</taxon>
        <taxon>Dracunculus</taxon>
    </lineage>
</organism>
<dbReference type="Proteomes" id="UP000038040">
    <property type="component" value="Unplaced"/>
</dbReference>
<dbReference type="SUPFAM" id="SSF55797">
    <property type="entry name" value="PR-1-like"/>
    <property type="match status" value="1"/>
</dbReference>
<evidence type="ECO:0000313" key="2">
    <source>
        <dbReference type="EMBL" id="VDN54346.1"/>
    </source>
</evidence>
<name>A0A0N4US96_DRAME</name>
<dbReference type="InterPro" id="IPR014044">
    <property type="entry name" value="CAP_dom"/>
</dbReference>
<feature type="domain" description="SCP" evidence="1">
    <location>
        <begin position="53"/>
        <end position="125"/>
    </location>
</feature>
<dbReference type="Pfam" id="PF00188">
    <property type="entry name" value="CAP"/>
    <property type="match status" value="1"/>
</dbReference>
<dbReference type="AlphaFoldDB" id="A0A0N4US96"/>
<evidence type="ECO:0000313" key="3">
    <source>
        <dbReference type="Proteomes" id="UP000038040"/>
    </source>
</evidence>
<reference evidence="2 4" key="2">
    <citation type="submission" date="2018-11" db="EMBL/GenBank/DDBJ databases">
        <authorList>
            <consortium name="Pathogen Informatics"/>
        </authorList>
    </citation>
    <scope>NUCLEOTIDE SEQUENCE [LARGE SCALE GENOMIC DNA]</scope>
</reference>
<accession>A0A0N4US96</accession>
<gene>
    <name evidence="2" type="ORF">DME_LOCUS4319</name>
</gene>
<dbReference type="Proteomes" id="UP000274756">
    <property type="component" value="Unassembled WGS sequence"/>
</dbReference>
<dbReference type="Gene3D" id="3.40.33.10">
    <property type="entry name" value="CAP"/>
    <property type="match status" value="1"/>
</dbReference>
<reference evidence="5" key="1">
    <citation type="submission" date="2017-02" db="UniProtKB">
        <authorList>
            <consortium name="WormBaseParasite"/>
        </authorList>
    </citation>
    <scope>IDENTIFICATION</scope>
</reference>
<dbReference type="InterPro" id="IPR035940">
    <property type="entry name" value="CAP_sf"/>
</dbReference>
<evidence type="ECO:0000313" key="4">
    <source>
        <dbReference type="Proteomes" id="UP000274756"/>
    </source>
</evidence>
<protein>
    <submittedName>
        <fullName evidence="5">SCP domain-containing protein</fullName>
    </submittedName>
</protein>
<dbReference type="EMBL" id="UYYG01000727">
    <property type="protein sequence ID" value="VDN54346.1"/>
    <property type="molecule type" value="Genomic_DNA"/>
</dbReference>
<dbReference type="WBParaSite" id="DME_0001092801-mRNA-1">
    <property type="protein sequence ID" value="DME_0001092801-mRNA-1"/>
    <property type="gene ID" value="DME_0001092801"/>
</dbReference>
<evidence type="ECO:0000259" key="1">
    <source>
        <dbReference type="Pfam" id="PF00188"/>
    </source>
</evidence>
<sequence length="144" mass="16426">MFKKLYKKGKQCEAGWPCCRPNSICNKDGLCETEKGLNEIELHGKFPCKKSALDAMNKFRIQLAAGNISAKNGNFPMGKEIYKLRWNCTLQALAQQVATECEYTLPRMDPSDIGEVYLVLNNSSSKSEQNFQKNWEMMKRMKCA</sequence>
<dbReference type="OrthoDB" id="5849517at2759"/>
<keyword evidence="4" id="KW-1185">Reference proteome</keyword>